<dbReference type="AlphaFoldDB" id="A0A1G8V3I0"/>
<protein>
    <submittedName>
        <fullName evidence="1">Uncharacterized protein</fullName>
    </submittedName>
</protein>
<evidence type="ECO:0000313" key="2">
    <source>
        <dbReference type="Proteomes" id="UP000198894"/>
    </source>
</evidence>
<dbReference type="Proteomes" id="UP000198894">
    <property type="component" value="Unassembled WGS sequence"/>
</dbReference>
<evidence type="ECO:0000313" key="1">
    <source>
        <dbReference type="EMBL" id="SDJ60686.1"/>
    </source>
</evidence>
<reference evidence="2" key="1">
    <citation type="submission" date="2016-10" db="EMBL/GenBank/DDBJ databases">
        <authorList>
            <person name="Varghese N."/>
            <person name="Submissions S."/>
        </authorList>
    </citation>
    <scope>NUCLEOTIDE SEQUENCE [LARGE SCALE GENOMIC DNA]</scope>
    <source>
        <strain evidence="2">CGMCC 1.11022</strain>
    </source>
</reference>
<dbReference type="RefSeq" id="WP_091594354.1">
    <property type="nucleotide sequence ID" value="NZ_FNEE01000007.1"/>
</dbReference>
<sequence length="111" mass="12045">MTDFSTLDVDGRTFFIGLAESAYREVEHSLREYDSDGGQLLDARLLTAAGGIRRKAKRLAELCATEQAAEMTNAEVALYEAGLLANGISPSSVARPERYRAYDQSLLTGGI</sequence>
<proteinExistence type="predicted"/>
<name>A0A1G8V3I0_9HYPH</name>
<accession>A0A1G8V3I0</accession>
<gene>
    <name evidence="1" type="ORF">SAMN05428953_107195</name>
</gene>
<keyword evidence="2" id="KW-1185">Reference proteome</keyword>
<organism evidence="1 2">
    <name type="scientific">Mesorhizobium muleiense</name>
    <dbReference type="NCBI Taxonomy" id="1004279"/>
    <lineage>
        <taxon>Bacteria</taxon>
        <taxon>Pseudomonadati</taxon>
        <taxon>Pseudomonadota</taxon>
        <taxon>Alphaproteobacteria</taxon>
        <taxon>Hyphomicrobiales</taxon>
        <taxon>Phyllobacteriaceae</taxon>
        <taxon>Mesorhizobium</taxon>
    </lineage>
</organism>
<dbReference type="EMBL" id="FNEE01000007">
    <property type="protein sequence ID" value="SDJ60686.1"/>
    <property type="molecule type" value="Genomic_DNA"/>
</dbReference>